<dbReference type="Gene3D" id="3.40.190.150">
    <property type="entry name" value="Bordetella uptake gene, domain 1"/>
    <property type="match status" value="1"/>
</dbReference>
<dbReference type="Pfam" id="PF03401">
    <property type="entry name" value="TctC"/>
    <property type="match status" value="1"/>
</dbReference>
<evidence type="ECO:0000256" key="1">
    <source>
        <dbReference type="ARBA" id="ARBA00006987"/>
    </source>
</evidence>
<dbReference type="Proteomes" id="UP000293912">
    <property type="component" value="Chromosome"/>
</dbReference>
<comment type="similarity">
    <text evidence="1">Belongs to the UPF0065 (bug) family.</text>
</comment>
<dbReference type="EMBL" id="CP037867">
    <property type="protein sequence ID" value="QBM27072.1"/>
    <property type="molecule type" value="Genomic_DNA"/>
</dbReference>
<dbReference type="AlphaFoldDB" id="A0A4P6WTD9"/>
<dbReference type="InterPro" id="IPR042100">
    <property type="entry name" value="Bug_dom1"/>
</dbReference>
<evidence type="ECO:0000313" key="3">
    <source>
        <dbReference type="EMBL" id="QBM27072.1"/>
    </source>
</evidence>
<dbReference type="PANTHER" id="PTHR42928">
    <property type="entry name" value="TRICARBOXYLATE-BINDING PROTEIN"/>
    <property type="match status" value="1"/>
</dbReference>
<organism evidence="3 4">
    <name type="scientific">Hydrogenophaga pseudoflava</name>
    <name type="common">Pseudomonas carboxydoflava</name>
    <dbReference type="NCBI Taxonomy" id="47421"/>
    <lineage>
        <taxon>Bacteria</taxon>
        <taxon>Pseudomonadati</taxon>
        <taxon>Pseudomonadota</taxon>
        <taxon>Betaproteobacteria</taxon>
        <taxon>Burkholderiales</taxon>
        <taxon>Comamonadaceae</taxon>
        <taxon>Hydrogenophaga</taxon>
    </lineage>
</organism>
<dbReference type="RefSeq" id="WP_133155944.1">
    <property type="nucleotide sequence ID" value="NZ_CP037867.1"/>
</dbReference>
<gene>
    <name evidence="3" type="ORF">HPF_05220</name>
</gene>
<keyword evidence="2" id="KW-0732">Signal</keyword>
<dbReference type="SUPFAM" id="SSF53850">
    <property type="entry name" value="Periplasmic binding protein-like II"/>
    <property type="match status" value="1"/>
</dbReference>
<dbReference type="PIRSF" id="PIRSF017082">
    <property type="entry name" value="YflP"/>
    <property type="match status" value="1"/>
</dbReference>
<evidence type="ECO:0000256" key="2">
    <source>
        <dbReference type="SAM" id="SignalP"/>
    </source>
</evidence>
<dbReference type="KEGG" id="hpse:HPF_05220"/>
<dbReference type="CDD" id="cd07012">
    <property type="entry name" value="PBP2_Bug_TTT"/>
    <property type="match status" value="1"/>
</dbReference>
<dbReference type="Gene3D" id="3.40.190.10">
    <property type="entry name" value="Periplasmic binding protein-like II"/>
    <property type="match status" value="1"/>
</dbReference>
<keyword evidence="3" id="KW-0675">Receptor</keyword>
<feature type="signal peptide" evidence="2">
    <location>
        <begin position="1"/>
        <end position="32"/>
    </location>
</feature>
<sequence precursor="true">MPSIPNRRQALQWLGASAAGIALPLPAAFAQAFPNKPVRVLVGAAPGGPADFMGRAFSDAASPALGQPFVVDNKPGATGTIAAGMAAKAPADGHTLLIGAPGAIVVAPHLIAKLDYDADKDFTPITMLGAGAFVLVVHPSVPANNLAELIAHAKAKPGALNYGSGGNGSSGQLCSESFATRAGVDLTHVPYKGDGPAVNDLLAGQIQLMFTAPNVAMPHIRSGRLKAIAVTSHERMGALPEVPSVHEALPDFEYLGWIVLFAPAATPAPVVDALAAFWAQARNQPAIKSKLEGLGMYPPARYASREAVVGMLRAEKTRTAQLVKKLGITPA</sequence>
<feature type="chain" id="PRO_5020821875" evidence="2">
    <location>
        <begin position="33"/>
        <end position="331"/>
    </location>
</feature>
<protein>
    <submittedName>
        <fullName evidence="3">Tripartite tricarboxylate transporter family receptor</fullName>
    </submittedName>
</protein>
<keyword evidence="4" id="KW-1185">Reference proteome</keyword>
<name>A0A4P6WTD9_HYDPS</name>
<dbReference type="InterPro" id="IPR006311">
    <property type="entry name" value="TAT_signal"/>
</dbReference>
<dbReference type="PROSITE" id="PS51318">
    <property type="entry name" value="TAT"/>
    <property type="match status" value="1"/>
</dbReference>
<dbReference type="PANTHER" id="PTHR42928:SF5">
    <property type="entry name" value="BLR1237 PROTEIN"/>
    <property type="match status" value="1"/>
</dbReference>
<reference evidence="3 4" key="1">
    <citation type="submission" date="2019-03" db="EMBL/GenBank/DDBJ databases">
        <authorList>
            <person name="Sebastian G."/>
            <person name="Baumann P."/>
            <person name="Ruckert C."/>
            <person name="Kalinowski J."/>
            <person name="Nebel B."/>
            <person name="Takors R."/>
            <person name="Blombach B."/>
        </authorList>
    </citation>
    <scope>NUCLEOTIDE SEQUENCE [LARGE SCALE GENOMIC DNA]</scope>
    <source>
        <strain evidence="3 4">DSM 1084</strain>
    </source>
</reference>
<evidence type="ECO:0000313" key="4">
    <source>
        <dbReference type="Proteomes" id="UP000293912"/>
    </source>
</evidence>
<accession>A0A4P6WTD9</accession>
<dbReference type="InterPro" id="IPR005064">
    <property type="entry name" value="BUG"/>
</dbReference>
<proteinExistence type="inferred from homology"/>